<dbReference type="PANTHER" id="PTHR13058:SF19">
    <property type="entry name" value="LD40940P"/>
    <property type="match status" value="1"/>
</dbReference>
<dbReference type="CDD" id="cd06127">
    <property type="entry name" value="DEDDh"/>
    <property type="match status" value="1"/>
</dbReference>
<gene>
    <name evidence="9" type="ORF">QRT05_15500</name>
</gene>
<evidence type="ECO:0000259" key="8">
    <source>
        <dbReference type="SMART" id="SM00479"/>
    </source>
</evidence>
<protein>
    <submittedName>
        <fullName evidence="9">Exonuclease domain-containing protein</fullName>
    </submittedName>
</protein>
<accession>A0ABT7SAU0</accession>
<evidence type="ECO:0000256" key="5">
    <source>
        <dbReference type="ARBA" id="ARBA00022839"/>
    </source>
</evidence>
<dbReference type="SMART" id="SM00479">
    <property type="entry name" value="EXOIII"/>
    <property type="match status" value="1"/>
</dbReference>
<keyword evidence="5 9" id="KW-0269">Exonuclease</keyword>
<keyword evidence="4" id="KW-0378">Hydrolase</keyword>
<dbReference type="Pfam" id="PF00929">
    <property type="entry name" value="RNase_T"/>
    <property type="match status" value="1"/>
</dbReference>
<reference evidence="9 10" key="1">
    <citation type="submission" date="2023-06" db="EMBL/GenBank/DDBJ databases">
        <title>Cellulomonas sp. MW9 Whole genome sequence.</title>
        <authorList>
            <person name="Park S."/>
        </authorList>
    </citation>
    <scope>NUCLEOTIDE SEQUENCE [LARGE SCALE GENOMIC DNA]</scope>
    <source>
        <strain evidence="9 10">MW9</strain>
    </source>
</reference>
<dbReference type="Gene3D" id="3.30.420.10">
    <property type="entry name" value="Ribonuclease H-like superfamily/Ribonuclease H"/>
    <property type="match status" value="1"/>
</dbReference>
<dbReference type="InterPro" id="IPR036397">
    <property type="entry name" value="RNaseH_sf"/>
</dbReference>
<dbReference type="PANTHER" id="PTHR13058">
    <property type="entry name" value="THREE PRIME REPAIR EXONUCLEASE 1, 2"/>
    <property type="match status" value="1"/>
</dbReference>
<comment type="similarity">
    <text evidence="7">Belongs to the exonuclease superfamily. TREX family.</text>
</comment>
<dbReference type="InterPro" id="IPR013520">
    <property type="entry name" value="Ribonucl_H"/>
</dbReference>
<organism evidence="9 10">
    <name type="scientific">Cellulomonas edaphi</name>
    <dbReference type="NCBI Taxonomy" id="3053468"/>
    <lineage>
        <taxon>Bacteria</taxon>
        <taxon>Bacillati</taxon>
        <taxon>Actinomycetota</taxon>
        <taxon>Actinomycetes</taxon>
        <taxon>Micrococcales</taxon>
        <taxon>Cellulomonadaceae</taxon>
        <taxon>Cellulomonas</taxon>
    </lineage>
</organism>
<dbReference type="RefSeq" id="WP_289448241.1">
    <property type="nucleotide sequence ID" value="NZ_JAUCGR010000004.1"/>
</dbReference>
<evidence type="ECO:0000256" key="4">
    <source>
        <dbReference type="ARBA" id="ARBA00022801"/>
    </source>
</evidence>
<evidence type="ECO:0000256" key="6">
    <source>
        <dbReference type="ARBA" id="ARBA00022842"/>
    </source>
</evidence>
<dbReference type="NCBIfam" id="NF005927">
    <property type="entry name" value="PRK07942.1"/>
    <property type="match status" value="1"/>
</dbReference>
<evidence type="ECO:0000256" key="2">
    <source>
        <dbReference type="ARBA" id="ARBA00022722"/>
    </source>
</evidence>
<evidence type="ECO:0000256" key="1">
    <source>
        <dbReference type="ARBA" id="ARBA00001946"/>
    </source>
</evidence>
<dbReference type="InterPro" id="IPR040393">
    <property type="entry name" value="TREX1/2"/>
</dbReference>
<dbReference type="InterPro" id="IPR012337">
    <property type="entry name" value="RNaseH-like_sf"/>
</dbReference>
<keyword evidence="2" id="KW-0540">Nuclease</keyword>
<keyword evidence="3" id="KW-0479">Metal-binding</keyword>
<dbReference type="EMBL" id="JAUCGR010000004">
    <property type="protein sequence ID" value="MDM7832741.1"/>
    <property type="molecule type" value="Genomic_DNA"/>
</dbReference>
<dbReference type="GO" id="GO:0004527">
    <property type="term" value="F:exonuclease activity"/>
    <property type="evidence" value="ECO:0007669"/>
    <property type="project" value="UniProtKB-KW"/>
</dbReference>
<dbReference type="SUPFAM" id="SSF53098">
    <property type="entry name" value="Ribonuclease H-like"/>
    <property type="match status" value="1"/>
</dbReference>
<keyword evidence="6" id="KW-0460">Magnesium</keyword>
<proteinExistence type="inferred from homology"/>
<feature type="domain" description="Exonuclease" evidence="8">
    <location>
        <begin position="7"/>
        <end position="187"/>
    </location>
</feature>
<comment type="caution">
    <text evidence="9">The sequence shown here is derived from an EMBL/GenBank/DDBJ whole genome shotgun (WGS) entry which is preliminary data.</text>
</comment>
<evidence type="ECO:0000256" key="7">
    <source>
        <dbReference type="ARBA" id="ARBA00025769"/>
    </source>
</evidence>
<sequence>MTWSAGPLLGFDTETTGVDVDSDRIVTAALVRRDASGTHVRTWLIDPGIPIPEAAAAIHGVSTEHARQHGRKPKEALDEIAALIAEAMRGGVPVVAYNAAFDLCLLDAELRRHRLRTIPDRLCSDPRPVIDPLVLDRAEDRFRQGKRKLVDLCGYYEVAEYGDLHNADVDVVATLDVLERIVGRFPHLAELDLDQLHSYQVTAHRAWAEGFNAWRTSKGLEGPGAQDHWPVREPVGTLW</sequence>
<dbReference type="Proteomes" id="UP001321453">
    <property type="component" value="Unassembled WGS sequence"/>
</dbReference>
<evidence type="ECO:0000313" key="10">
    <source>
        <dbReference type="Proteomes" id="UP001321453"/>
    </source>
</evidence>
<keyword evidence="10" id="KW-1185">Reference proteome</keyword>
<evidence type="ECO:0000313" key="9">
    <source>
        <dbReference type="EMBL" id="MDM7832741.1"/>
    </source>
</evidence>
<comment type="cofactor">
    <cofactor evidence="1">
        <name>Mg(2+)</name>
        <dbReference type="ChEBI" id="CHEBI:18420"/>
    </cofactor>
</comment>
<name>A0ABT7SAU0_9CELL</name>
<evidence type="ECO:0000256" key="3">
    <source>
        <dbReference type="ARBA" id="ARBA00022723"/>
    </source>
</evidence>